<keyword evidence="6" id="KW-0175">Coiled coil</keyword>
<dbReference type="Gene3D" id="3.80.10.10">
    <property type="entry name" value="Ribonuclease Inhibitor"/>
    <property type="match status" value="1"/>
</dbReference>
<evidence type="ECO:0000256" key="1">
    <source>
        <dbReference type="ARBA" id="ARBA00004167"/>
    </source>
</evidence>
<dbReference type="SUPFAM" id="SSF52058">
    <property type="entry name" value="L domain-like"/>
    <property type="match status" value="1"/>
</dbReference>
<evidence type="ECO:0000313" key="9">
    <source>
        <dbReference type="EMBL" id="KAL3888327.1"/>
    </source>
</evidence>
<feature type="coiled-coil region" evidence="6">
    <location>
        <begin position="227"/>
        <end position="258"/>
    </location>
</feature>
<evidence type="ECO:0000259" key="8">
    <source>
        <dbReference type="PROSITE" id="PS50104"/>
    </source>
</evidence>
<feature type="transmembrane region" description="Helical" evidence="7">
    <location>
        <begin position="207"/>
        <end position="230"/>
    </location>
</feature>
<evidence type="ECO:0000256" key="3">
    <source>
        <dbReference type="ARBA" id="ARBA00022729"/>
    </source>
</evidence>
<dbReference type="PANTHER" id="PTHR24365">
    <property type="entry name" value="TOLL-LIKE RECEPTOR"/>
    <property type="match status" value="1"/>
</dbReference>
<keyword evidence="3" id="KW-0732">Signal</keyword>
<accession>A0ABD3XQI7</accession>
<sequence>MQDMVEFSDIFSQNKDLEIVFLRNNHLTFVPSNLFICNSMLRIIDLSENQLYYININLSNAENLKLINLRRNWLKHLPVSILKQFETLFQKQNTETNEKTYVTNVLLKQFQDKSLVGKQYRYGYNASEGIEFEESHTVSPRYAMINVLENQFVCDCDTHVLMETILFTNINIVNKSSLSCKYGNNEMLLNNELFNMVQKNCRLAHSIGIGVASSFAVIIIISTSVIRIHFRRQLARRNRDLENLKKELQQENANFKFLVFLSYCSQDAHIVDTNILPSLNSYLREIFNTKRDLVCTGEDSFVPGMRIIEEIHRCINECLVVIPVITPAFLQSQWSQEECVAAVDRHRQVVILMKKHTDTSRAIVTIQNLIGQYTRGTWSEYEGHFLIQPAWNTICEGIIRAASESSRRYTRQNCNDAAEDIPLV</sequence>
<dbReference type="PROSITE" id="PS50104">
    <property type="entry name" value="TIR"/>
    <property type="match status" value="1"/>
</dbReference>
<dbReference type="Pfam" id="PF13676">
    <property type="entry name" value="TIR_2"/>
    <property type="match status" value="1"/>
</dbReference>
<evidence type="ECO:0000256" key="4">
    <source>
        <dbReference type="ARBA" id="ARBA00022989"/>
    </source>
</evidence>
<dbReference type="Gene3D" id="3.40.50.10140">
    <property type="entry name" value="Toll/interleukin-1 receptor homology (TIR) domain"/>
    <property type="match status" value="1"/>
</dbReference>
<dbReference type="PANTHER" id="PTHR24365:SF541">
    <property type="entry name" value="PROTEIN TOLL-RELATED"/>
    <property type="match status" value="1"/>
</dbReference>
<dbReference type="GO" id="GO:0016020">
    <property type="term" value="C:membrane"/>
    <property type="evidence" value="ECO:0007669"/>
    <property type="project" value="UniProtKB-SubCell"/>
</dbReference>
<gene>
    <name evidence="9" type="ORF">ACJMK2_000697</name>
</gene>
<comment type="subcellular location">
    <subcellularLocation>
        <location evidence="1">Membrane</location>
        <topology evidence="1">Single-pass membrane protein</topology>
    </subcellularLocation>
</comment>
<dbReference type="InterPro" id="IPR032675">
    <property type="entry name" value="LRR_dom_sf"/>
</dbReference>
<protein>
    <recommendedName>
        <fullName evidence="8">TIR domain-containing protein</fullName>
    </recommendedName>
</protein>
<evidence type="ECO:0000256" key="5">
    <source>
        <dbReference type="ARBA" id="ARBA00023136"/>
    </source>
</evidence>
<proteinExistence type="predicted"/>
<keyword evidence="5 7" id="KW-0472">Membrane</keyword>
<dbReference type="InterPro" id="IPR000157">
    <property type="entry name" value="TIR_dom"/>
</dbReference>
<evidence type="ECO:0000256" key="6">
    <source>
        <dbReference type="SAM" id="Coils"/>
    </source>
</evidence>
<name>A0ABD3XQI7_SINWO</name>
<dbReference type="InterPro" id="IPR035897">
    <property type="entry name" value="Toll_tir_struct_dom_sf"/>
</dbReference>
<dbReference type="SMART" id="SM00255">
    <property type="entry name" value="TIR"/>
    <property type="match status" value="1"/>
</dbReference>
<dbReference type="SUPFAM" id="SSF52200">
    <property type="entry name" value="Toll/Interleukin receptor TIR domain"/>
    <property type="match status" value="1"/>
</dbReference>
<reference evidence="9 10" key="1">
    <citation type="submission" date="2024-11" db="EMBL/GenBank/DDBJ databases">
        <title>Chromosome-level genome assembly of the freshwater bivalve Anodonta woodiana.</title>
        <authorList>
            <person name="Chen X."/>
        </authorList>
    </citation>
    <scope>NUCLEOTIDE SEQUENCE [LARGE SCALE GENOMIC DNA]</scope>
    <source>
        <strain evidence="9">MN2024</strain>
        <tissue evidence="9">Gills</tissue>
    </source>
</reference>
<evidence type="ECO:0000313" key="10">
    <source>
        <dbReference type="Proteomes" id="UP001634394"/>
    </source>
</evidence>
<dbReference type="Proteomes" id="UP001634394">
    <property type="component" value="Unassembled WGS sequence"/>
</dbReference>
<comment type="caution">
    <text evidence="9">The sequence shown here is derived from an EMBL/GenBank/DDBJ whole genome shotgun (WGS) entry which is preliminary data.</text>
</comment>
<feature type="domain" description="TIR" evidence="8">
    <location>
        <begin position="255"/>
        <end position="406"/>
    </location>
</feature>
<dbReference type="AlphaFoldDB" id="A0ABD3XQI7"/>
<keyword evidence="10" id="KW-1185">Reference proteome</keyword>
<evidence type="ECO:0000256" key="2">
    <source>
        <dbReference type="ARBA" id="ARBA00022692"/>
    </source>
</evidence>
<evidence type="ECO:0000256" key="7">
    <source>
        <dbReference type="SAM" id="Phobius"/>
    </source>
</evidence>
<keyword evidence="4 7" id="KW-1133">Transmembrane helix</keyword>
<dbReference type="EMBL" id="JBJQND010000001">
    <property type="protein sequence ID" value="KAL3888327.1"/>
    <property type="molecule type" value="Genomic_DNA"/>
</dbReference>
<keyword evidence="2 7" id="KW-0812">Transmembrane</keyword>
<organism evidence="9 10">
    <name type="scientific">Sinanodonta woodiana</name>
    <name type="common">Chinese pond mussel</name>
    <name type="synonym">Anodonta woodiana</name>
    <dbReference type="NCBI Taxonomy" id="1069815"/>
    <lineage>
        <taxon>Eukaryota</taxon>
        <taxon>Metazoa</taxon>
        <taxon>Spiralia</taxon>
        <taxon>Lophotrochozoa</taxon>
        <taxon>Mollusca</taxon>
        <taxon>Bivalvia</taxon>
        <taxon>Autobranchia</taxon>
        <taxon>Heteroconchia</taxon>
        <taxon>Palaeoheterodonta</taxon>
        <taxon>Unionida</taxon>
        <taxon>Unionoidea</taxon>
        <taxon>Unionidae</taxon>
        <taxon>Unioninae</taxon>
        <taxon>Sinanodonta</taxon>
    </lineage>
</organism>